<evidence type="ECO:0000256" key="1">
    <source>
        <dbReference type="SAM" id="Phobius"/>
    </source>
</evidence>
<sequence>MAEISLSIKSQVFFKLIYTQQLSLMIFLLMVFRHSARA</sequence>
<dbReference type="EMBL" id="LN681231">
    <property type="protein sequence ID" value="CEK28263.1"/>
    <property type="molecule type" value="Genomic_DNA"/>
</dbReference>
<organism evidence="2">
    <name type="scientific">Yersinia ruckeri</name>
    <dbReference type="NCBI Taxonomy" id="29486"/>
    <lineage>
        <taxon>Bacteria</taxon>
        <taxon>Pseudomonadati</taxon>
        <taxon>Pseudomonadota</taxon>
        <taxon>Gammaproteobacteria</taxon>
        <taxon>Enterobacterales</taxon>
        <taxon>Yersiniaceae</taxon>
        <taxon>Yersinia</taxon>
    </lineage>
</organism>
<protein>
    <submittedName>
        <fullName evidence="2">Uncharacterized protein</fullName>
    </submittedName>
</protein>
<reference evidence="2" key="1">
    <citation type="journal article" date="2015" name="Genome Announc.">
        <title>Complete Genome Sequence of Yersinia ruckeri Strain CSF007-82, Etiologic Agent of Red Mouth Disease in Salmonid Fish.</title>
        <authorList>
            <person name="Nelson M.C."/>
            <person name="LaPatra S.E."/>
            <person name="Welch T.J."/>
            <person name="Graf J."/>
        </authorList>
    </citation>
    <scope>NUCLEOTIDE SEQUENCE</scope>
    <source>
        <strain evidence="2">CSF007-82</strain>
    </source>
</reference>
<accession>A0A0A8VIU7</accession>
<proteinExistence type="predicted"/>
<gene>
    <name evidence="2" type="ORF">CSF007_12620</name>
</gene>
<keyword evidence="1" id="KW-1133">Transmembrane helix</keyword>
<name>A0A0A8VIU7_YERRU</name>
<evidence type="ECO:0000313" key="2">
    <source>
        <dbReference type="EMBL" id="CEK28263.1"/>
    </source>
</evidence>
<feature type="transmembrane region" description="Helical" evidence="1">
    <location>
        <begin position="12"/>
        <end position="32"/>
    </location>
</feature>
<dbReference type="AlphaFoldDB" id="A0A0A8VIU7"/>
<keyword evidence="1" id="KW-0472">Membrane</keyword>
<keyword evidence="1" id="KW-0812">Transmembrane</keyword>